<dbReference type="InterPro" id="IPR006157">
    <property type="entry name" value="FolB_dom"/>
</dbReference>
<evidence type="ECO:0000313" key="9">
    <source>
        <dbReference type="EMBL" id="UOO91516.1"/>
    </source>
</evidence>
<dbReference type="InterPro" id="IPR006156">
    <property type="entry name" value="Dihydroneopterin_aldolase"/>
</dbReference>
<comment type="pathway">
    <text evidence="2">Cofactor biosynthesis; tetrahydrofolate biosynthesis; 2-amino-4-hydroxy-6-hydroxymethyl-7,8-dihydropteridine diphosphate from 7,8-dihydroneopterin triphosphate: step 3/4.</text>
</comment>
<dbReference type="Pfam" id="PF02152">
    <property type="entry name" value="FolB"/>
    <property type="match status" value="1"/>
</dbReference>
<gene>
    <name evidence="9" type="ORF">LVJ81_07510</name>
</gene>
<keyword evidence="10" id="KW-1185">Reference proteome</keyword>
<dbReference type="EMBL" id="CP091512">
    <property type="protein sequence ID" value="UOO91516.1"/>
    <property type="molecule type" value="Genomic_DNA"/>
</dbReference>
<reference evidence="9" key="2">
    <citation type="journal article" date="2022" name="Res Sq">
        <title>Evolution of multicellular longitudinally dividing oral cavity symbionts (Neisseriaceae).</title>
        <authorList>
            <person name="Nyongesa S."/>
            <person name="Weber P."/>
            <person name="Bernet E."/>
            <person name="Pullido F."/>
            <person name="Nieckarz M."/>
            <person name="Delaby M."/>
            <person name="Nieves C."/>
            <person name="Viehboeck T."/>
            <person name="Krause N."/>
            <person name="Rivera-Millot A."/>
            <person name="Nakamura A."/>
            <person name="Vischer N."/>
            <person name="VanNieuwenhze M."/>
            <person name="Brun Y."/>
            <person name="Cava F."/>
            <person name="Bulgheresi S."/>
            <person name="Veyrier F."/>
        </authorList>
    </citation>
    <scope>NUCLEOTIDE SEQUENCE</scope>
    <source>
        <strain evidence="9">SAG 1488-6</strain>
    </source>
</reference>
<keyword evidence="5" id="KW-0289">Folate biosynthesis</keyword>
<dbReference type="EC" id="4.1.2.25" evidence="4"/>
<dbReference type="PANTHER" id="PTHR42844">
    <property type="entry name" value="DIHYDRONEOPTERIN ALDOLASE 1-RELATED"/>
    <property type="match status" value="1"/>
</dbReference>
<dbReference type="SUPFAM" id="SSF55620">
    <property type="entry name" value="Tetrahydrobiopterin biosynthesis enzymes-like"/>
    <property type="match status" value="1"/>
</dbReference>
<feature type="domain" description="Dihydroneopterin aldolase/epimerase" evidence="8">
    <location>
        <begin position="4"/>
        <end position="113"/>
    </location>
</feature>
<dbReference type="Gene3D" id="3.30.1130.10">
    <property type="match status" value="1"/>
</dbReference>
<evidence type="ECO:0000256" key="3">
    <source>
        <dbReference type="ARBA" id="ARBA00005708"/>
    </source>
</evidence>
<keyword evidence="6" id="KW-0456">Lyase</keyword>
<dbReference type="InterPro" id="IPR043133">
    <property type="entry name" value="GTP-CH-I_C/QueF"/>
</dbReference>
<evidence type="ECO:0000256" key="5">
    <source>
        <dbReference type="ARBA" id="ARBA00022909"/>
    </source>
</evidence>
<proteinExistence type="inferred from homology"/>
<sequence length="115" mass="12777">MDIIFLNGMGVETLVGVFEWERQKKQKLMLDVTVGMASNENRQDDLGNTISYADIAHLVRDDLQGQQFQLLETVAEHTAQLILAQTGVLEVTVKVVKPGILSGIKEVGIQITRQK</sequence>
<reference evidence="9" key="1">
    <citation type="submission" date="2021-12" db="EMBL/GenBank/DDBJ databases">
        <authorList>
            <person name="Veyrier F.J."/>
        </authorList>
    </citation>
    <scope>NUCLEOTIDE SEQUENCE</scope>
    <source>
        <strain evidence="9">SAG 1488-6</strain>
    </source>
</reference>
<name>A0ABY4E6W4_VITST</name>
<dbReference type="RefSeq" id="WP_019959028.1">
    <property type="nucleotide sequence ID" value="NZ_CP091512.1"/>
</dbReference>
<protein>
    <recommendedName>
        <fullName evidence="4">dihydroneopterin aldolase</fullName>
        <ecNumber evidence="4">4.1.2.25</ecNumber>
    </recommendedName>
    <alternativeName>
        <fullName evidence="7">7,8-dihydroneopterin aldolase</fullName>
    </alternativeName>
</protein>
<dbReference type="Proteomes" id="UP000832034">
    <property type="component" value="Chromosome"/>
</dbReference>
<evidence type="ECO:0000256" key="1">
    <source>
        <dbReference type="ARBA" id="ARBA00001353"/>
    </source>
</evidence>
<evidence type="ECO:0000256" key="7">
    <source>
        <dbReference type="ARBA" id="ARBA00032903"/>
    </source>
</evidence>
<evidence type="ECO:0000256" key="4">
    <source>
        <dbReference type="ARBA" id="ARBA00013043"/>
    </source>
</evidence>
<dbReference type="PANTHER" id="PTHR42844:SF1">
    <property type="entry name" value="DIHYDRONEOPTERIN ALDOLASE 1-RELATED"/>
    <property type="match status" value="1"/>
</dbReference>
<evidence type="ECO:0000256" key="6">
    <source>
        <dbReference type="ARBA" id="ARBA00023239"/>
    </source>
</evidence>
<accession>A0ABY4E6W4</accession>
<comment type="similarity">
    <text evidence="3">Belongs to the DHNA family.</text>
</comment>
<evidence type="ECO:0000256" key="2">
    <source>
        <dbReference type="ARBA" id="ARBA00005013"/>
    </source>
</evidence>
<dbReference type="SMART" id="SM00905">
    <property type="entry name" value="FolB"/>
    <property type="match status" value="1"/>
</dbReference>
<dbReference type="NCBIfam" id="TIGR00526">
    <property type="entry name" value="folB_dom"/>
    <property type="match status" value="1"/>
</dbReference>
<comment type="catalytic activity">
    <reaction evidence="1">
        <text>7,8-dihydroneopterin = 6-hydroxymethyl-7,8-dihydropterin + glycolaldehyde</text>
        <dbReference type="Rhea" id="RHEA:10540"/>
        <dbReference type="ChEBI" id="CHEBI:17001"/>
        <dbReference type="ChEBI" id="CHEBI:17071"/>
        <dbReference type="ChEBI" id="CHEBI:44841"/>
        <dbReference type="EC" id="4.1.2.25"/>
    </reaction>
</comment>
<organism evidence="9 10">
    <name type="scientific">Vitreoscilla stercoraria</name>
    <dbReference type="NCBI Taxonomy" id="61"/>
    <lineage>
        <taxon>Bacteria</taxon>
        <taxon>Pseudomonadati</taxon>
        <taxon>Pseudomonadota</taxon>
        <taxon>Betaproteobacteria</taxon>
        <taxon>Neisseriales</taxon>
        <taxon>Neisseriaceae</taxon>
        <taxon>Vitreoscilla</taxon>
    </lineage>
</organism>
<evidence type="ECO:0000259" key="8">
    <source>
        <dbReference type="SMART" id="SM00905"/>
    </source>
</evidence>
<evidence type="ECO:0000313" key="10">
    <source>
        <dbReference type="Proteomes" id="UP000832034"/>
    </source>
</evidence>